<dbReference type="PROSITE" id="PS50097">
    <property type="entry name" value="BTB"/>
    <property type="match status" value="1"/>
</dbReference>
<dbReference type="Gene3D" id="2.130.10.30">
    <property type="entry name" value="Regulator of chromosome condensation 1/beta-lactamase-inhibitor protein II"/>
    <property type="match status" value="1"/>
</dbReference>
<name>A0A9Q0LL69_ANAIG</name>
<dbReference type="GO" id="GO:0005085">
    <property type="term" value="F:guanyl-nucleotide exchange factor activity"/>
    <property type="evidence" value="ECO:0007669"/>
    <property type="project" value="TreeGrafter"/>
</dbReference>
<dbReference type="GO" id="GO:0005737">
    <property type="term" value="C:cytoplasm"/>
    <property type="evidence" value="ECO:0007669"/>
    <property type="project" value="TreeGrafter"/>
</dbReference>
<dbReference type="InterPro" id="IPR000408">
    <property type="entry name" value="Reg_chr_condens"/>
</dbReference>
<accession>A0A9Q0LL69</accession>
<dbReference type="SUPFAM" id="SSF50985">
    <property type="entry name" value="RCC1/BLIP-II"/>
    <property type="match status" value="1"/>
</dbReference>
<dbReference type="Gene3D" id="3.30.710.10">
    <property type="entry name" value="Potassium Channel Kv1.1, Chain A"/>
    <property type="match status" value="2"/>
</dbReference>
<dbReference type="InterPro" id="IPR009091">
    <property type="entry name" value="RCC1/BLIP-II"/>
</dbReference>
<dbReference type="Pfam" id="PF00415">
    <property type="entry name" value="RCC1"/>
    <property type="match status" value="2"/>
</dbReference>
<dbReference type="EMBL" id="JAPDFW010000068">
    <property type="protein sequence ID" value="KAJ5074838.1"/>
    <property type="molecule type" value="Genomic_DNA"/>
</dbReference>
<gene>
    <name evidence="3" type="ORF">M0811_07881</name>
</gene>
<dbReference type="InterPro" id="IPR011333">
    <property type="entry name" value="SKP1/BTB/POZ_sf"/>
</dbReference>
<dbReference type="AlphaFoldDB" id="A0A9Q0LL69"/>
<protein>
    <recommendedName>
        <fullName evidence="2">BTB domain-containing protein</fullName>
    </recommendedName>
</protein>
<dbReference type="InterPro" id="IPR000210">
    <property type="entry name" value="BTB/POZ_dom"/>
</dbReference>
<evidence type="ECO:0000313" key="4">
    <source>
        <dbReference type="Proteomes" id="UP001149090"/>
    </source>
</evidence>
<dbReference type="Proteomes" id="UP001149090">
    <property type="component" value="Unassembled WGS sequence"/>
</dbReference>
<dbReference type="PANTHER" id="PTHR45982:SF1">
    <property type="entry name" value="REGULATOR OF CHROMOSOME CONDENSATION"/>
    <property type="match status" value="1"/>
</dbReference>
<organism evidence="3 4">
    <name type="scientific">Anaeramoeba ignava</name>
    <name type="common">Anaerobic marine amoeba</name>
    <dbReference type="NCBI Taxonomy" id="1746090"/>
    <lineage>
        <taxon>Eukaryota</taxon>
        <taxon>Metamonada</taxon>
        <taxon>Anaeramoebidae</taxon>
        <taxon>Anaeramoeba</taxon>
    </lineage>
</organism>
<evidence type="ECO:0000313" key="3">
    <source>
        <dbReference type="EMBL" id="KAJ5074838.1"/>
    </source>
</evidence>
<evidence type="ECO:0000259" key="2">
    <source>
        <dbReference type="PROSITE" id="PS50097"/>
    </source>
</evidence>
<feature type="repeat" description="RCC1" evidence="1">
    <location>
        <begin position="169"/>
        <end position="222"/>
    </location>
</feature>
<sequence>MNENENENEKQIKQISSSSLSTILLFENGKAIEYLFNSKQNPQKIQIKENIQKVTVGYQNEAILTIEGNVFAKGEYINPENPNEFINISSLIEDTNDRIIQDIVSGSNSIYLLTSNQNAYGIGSNDDCQLGFDSYALNKTEKPILMMKNVSKIFSGNGSDHVFLLNSNQELFGCGYNYYGQLGLGKLNKWKIQKLTKIQNIPKGKIIDIQCGYTHSVMLIEIENENENPKRKLYSCGHNRYNGLGKNENTYKFTEIKSSLFENDDNILEISIGDTYTLILTSNSKLIGFGNNGYGELGTGNTEYKKIPIQIELPKLRFNEKISNYHILCGYNRSFLYYSPSFSNLEEDLIKLFRRKEFCNISFKTKNGEIIEAHKLILKYRLNQNQNQIEKLQEIISKKSIKESNQIFEMIYSNRIINPKLYFEIKEIINSNEKIEETMKRIYLNGNENENEKYFIIERKEKQYKFPKLILIMRSELYRGMFLSVTNDTSNKVTDYSELSNKSFQIFEYWIYSNQIKDEIQITQEIIDEIQIGIDYFQLNQTNPNLFDLLINKFNNQN</sequence>
<feature type="domain" description="BTB" evidence="2">
    <location>
        <begin position="451"/>
        <end position="520"/>
    </location>
</feature>
<comment type="caution">
    <text evidence="3">The sequence shown here is derived from an EMBL/GenBank/DDBJ whole genome shotgun (WGS) entry which is preliminary data.</text>
</comment>
<keyword evidence="4" id="KW-1185">Reference proteome</keyword>
<proteinExistence type="predicted"/>
<dbReference type="PROSITE" id="PS50012">
    <property type="entry name" value="RCC1_3"/>
    <property type="match status" value="2"/>
</dbReference>
<feature type="repeat" description="RCC1" evidence="1">
    <location>
        <begin position="231"/>
        <end position="283"/>
    </location>
</feature>
<evidence type="ECO:0000256" key="1">
    <source>
        <dbReference type="PROSITE-ProRule" id="PRU00235"/>
    </source>
</evidence>
<reference evidence="3" key="1">
    <citation type="submission" date="2022-10" db="EMBL/GenBank/DDBJ databases">
        <title>Novel sulphate-reducing endosymbionts in the free-living metamonad Anaeramoeba.</title>
        <authorList>
            <person name="Jerlstrom-Hultqvist J."/>
            <person name="Cepicka I."/>
            <person name="Gallot-Lavallee L."/>
            <person name="Salas-Leiva D."/>
            <person name="Curtis B.A."/>
            <person name="Zahonova K."/>
            <person name="Pipaliya S."/>
            <person name="Dacks J."/>
            <person name="Roger A.J."/>
        </authorList>
    </citation>
    <scope>NUCLEOTIDE SEQUENCE</scope>
    <source>
        <strain evidence="3">BMAN</strain>
    </source>
</reference>
<dbReference type="PANTHER" id="PTHR45982">
    <property type="entry name" value="REGULATOR OF CHROMOSOME CONDENSATION"/>
    <property type="match status" value="1"/>
</dbReference>
<dbReference type="InterPro" id="IPR051553">
    <property type="entry name" value="Ran_GTPase-activating"/>
</dbReference>